<dbReference type="AlphaFoldDB" id="A0A023BTV2"/>
<dbReference type="Proteomes" id="UP000023541">
    <property type="component" value="Unassembled WGS sequence"/>
</dbReference>
<reference evidence="1 2" key="1">
    <citation type="submission" date="2014-04" db="EMBL/GenBank/DDBJ databases">
        <title>Aquimarina sp. 22II-S11-z7 Genome Sequencing.</title>
        <authorList>
            <person name="Lai Q."/>
        </authorList>
    </citation>
    <scope>NUCLEOTIDE SEQUENCE [LARGE SCALE GENOMIC DNA]</scope>
    <source>
        <strain evidence="1 2">22II-S11-z7</strain>
    </source>
</reference>
<evidence type="ECO:0000313" key="1">
    <source>
        <dbReference type="EMBL" id="EZH73442.1"/>
    </source>
</evidence>
<gene>
    <name evidence="1" type="ORF">ATO12_16000</name>
</gene>
<evidence type="ECO:0000313" key="2">
    <source>
        <dbReference type="Proteomes" id="UP000023541"/>
    </source>
</evidence>
<dbReference type="STRING" id="1317122.ATO12_16000"/>
<organism evidence="1 2">
    <name type="scientific">Aquimarina atlantica</name>
    <dbReference type="NCBI Taxonomy" id="1317122"/>
    <lineage>
        <taxon>Bacteria</taxon>
        <taxon>Pseudomonadati</taxon>
        <taxon>Bacteroidota</taxon>
        <taxon>Flavobacteriia</taxon>
        <taxon>Flavobacteriales</taxon>
        <taxon>Flavobacteriaceae</taxon>
        <taxon>Aquimarina</taxon>
    </lineage>
</organism>
<dbReference type="OrthoDB" id="2084864at2"/>
<keyword evidence="2" id="KW-1185">Reference proteome</keyword>
<sequence>MQKEGKIYIDFNAMITCDLVLLSKTDFKKDADGNTIELKEGMNICVYMDDEDEFGKPDNLIACGTVEPNNSGAFTSCKWNIRIDENGIRHESELNNNHGC</sequence>
<proteinExistence type="predicted"/>
<accession>A0A023BTV2</accession>
<dbReference type="eggNOG" id="ENOG50335GK">
    <property type="taxonomic scope" value="Bacteria"/>
</dbReference>
<dbReference type="RefSeq" id="WP_034242143.1">
    <property type="nucleotide sequence ID" value="NZ_AQRA01000005.1"/>
</dbReference>
<name>A0A023BTV2_9FLAO</name>
<protein>
    <submittedName>
        <fullName evidence="1">Uncharacterized protein</fullName>
    </submittedName>
</protein>
<dbReference type="EMBL" id="AQRA01000005">
    <property type="protein sequence ID" value="EZH73442.1"/>
    <property type="molecule type" value="Genomic_DNA"/>
</dbReference>
<comment type="caution">
    <text evidence="1">The sequence shown here is derived from an EMBL/GenBank/DDBJ whole genome shotgun (WGS) entry which is preliminary data.</text>
</comment>